<dbReference type="SUPFAM" id="SSF46689">
    <property type="entry name" value="Homeodomain-like"/>
    <property type="match status" value="1"/>
</dbReference>
<protein>
    <submittedName>
        <fullName evidence="5">AraC family transcriptional regulator</fullName>
    </submittedName>
</protein>
<organism evidence="5 6">
    <name type="scientific">Aurantiacibacter gilvus</name>
    <dbReference type="NCBI Taxonomy" id="3139141"/>
    <lineage>
        <taxon>Bacteria</taxon>
        <taxon>Pseudomonadati</taxon>
        <taxon>Pseudomonadota</taxon>
        <taxon>Alphaproteobacteria</taxon>
        <taxon>Sphingomonadales</taxon>
        <taxon>Erythrobacteraceae</taxon>
        <taxon>Aurantiacibacter</taxon>
    </lineage>
</organism>
<dbReference type="InterPro" id="IPR009057">
    <property type="entry name" value="Homeodomain-like_sf"/>
</dbReference>
<evidence type="ECO:0000256" key="2">
    <source>
        <dbReference type="ARBA" id="ARBA00023125"/>
    </source>
</evidence>
<dbReference type="Pfam" id="PF12625">
    <property type="entry name" value="Arabinose_bd"/>
    <property type="match status" value="1"/>
</dbReference>
<name>A0ABU9IHB5_9SPHN</name>
<comment type="caution">
    <text evidence="5">The sequence shown here is derived from an EMBL/GenBank/DDBJ whole genome shotgun (WGS) entry which is preliminary data.</text>
</comment>
<dbReference type="InterPro" id="IPR018060">
    <property type="entry name" value="HTH_AraC"/>
</dbReference>
<accession>A0ABU9IHB5</accession>
<dbReference type="Proteomes" id="UP001497045">
    <property type="component" value="Unassembled WGS sequence"/>
</dbReference>
<dbReference type="RefSeq" id="WP_341673671.1">
    <property type="nucleotide sequence ID" value="NZ_JBBYHV010000002.1"/>
</dbReference>
<dbReference type="Gene3D" id="1.10.10.60">
    <property type="entry name" value="Homeodomain-like"/>
    <property type="match status" value="1"/>
</dbReference>
<feature type="domain" description="HTH araC/xylS-type" evidence="4">
    <location>
        <begin position="229"/>
        <end position="331"/>
    </location>
</feature>
<dbReference type="EMBL" id="JBBYHV010000002">
    <property type="protein sequence ID" value="MEL1251107.1"/>
    <property type="molecule type" value="Genomic_DNA"/>
</dbReference>
<dbReference type="Pfam" id="PF12833">
    <property type="entry name" value="HTH_18"/>
    <property type="match status" value="1"/>
</dbReference>
<reference evidence="5 6" key="1">
    <citation type="submission" date="2024-04" db="EMBL/GenBank/DDBJ databases">
        <title>Aurantiacibacter sp. DGU6 16S ribosomal RNA gene Genome sequencing and assembly.</title>
        <authorList>
            <person name="Park S."/>
        </authorList>
    </citation>
    <scope>NUCLEOTIDE SEQUENCE [LARGE SCALE GENOMIC DNA]</scope>
    <source>
        <strain evidence="5 6">DGU6</strain>
    </source>
</reference>
<dbReference type="InterPro" id="IPR018062">
    <property type="entry name" value="HTH_AraC-typ_CS"/>
</dbReference>
<evidence type="ECO:0000313" key="6">
    <source>
        <dbReference type="Proteomes" id="UP001497045"/>
    </source>
</evidence>
<dbReference type="SMART" id="SM00342">
    <property type="entry name" value="HTH_ARAC"/>
    <property type="match status" value="1"/>
</dbReference>
<dbReference type="InterPro" id="IPR032687">
    <property type="entry name" value="AraC-type_N"/>
</dbReference>
<evidence type="ECO:0000256" key="3">
    <source>
        <dbReference type="ARBA" id="ARBA00023163"/>
    </source>
</evidence>
<sequence length="354" mass="39235">MTVSSPRISCDLFGHAVAWLRARNVDVDGLLIAEGISPESLTQSNSFVSLAAYAAFFERAAEVTGIRHLGLKIGKIEDPAGLGLLGTLFMSAPSLVEALNYFTQHLHAMQEGTLNRLSLSGDFAEIEYRILAPDVLERRQDAEFSIAANSSLIAAFSGVRLRPREVHFEHSCAGSYADYRNYFGCDVFFDQPTNKLIYDREGFNPRNPASHPMLAELIAQHLEQSSREDDATRHLSGKVQELLGAGISKEADIAQELGMSVSTLFRRLKAEGHSFRQLALAERMFRARRMLLATDRPIVDIALALGYSESSSFARAFRKVTGVTPRTYRLQPPGAYRPSLMHTHVQSIRASLDF</sequence>
<evidence type="ECO:0000259" key="4">
    <source>
        <dbReference type="PROSITE" id="PS01124"/>
    </source>
</evidence>
<keyword evidence="3" id="KW-0804">Transcription</keyword>
<dbReference type="PROSITE" id="PS00041">
    <property type="entry name" value="HTH_ARAC_FAMILY_1"/>
    <property type="match status" value="1"/>
</dbReference>
<dbReference type="PANTHER" id="PTHR47894:SF4">
    <property type="entry name" value="HTH-TYPE TRANSCRIPTIONAL REGULATOR GADX"/>
    <property type="match status" value="1"/>
</dbReference>
<dbReference type="PANTHER" id="PTHR47894">
    <property type="entry name" value="HTH-TYPE TRANSCRIPTIONAL REGULATOR GADX"/>
    <property type="match status" value="1"/>
</dbReference>
<keyword evidence="6" id="KW-1185">Reference proteome</keyword>
<dbReference type="PROSITE" id="PS01124">
    <property type="entry name" value="HTH_ARAC_FAMILY_2"/>
    <property type="match status" value="1"/>
</dbReference>
<keyword evidence="1" id="KW-0805">Transcription regulation</keyword>
<evidence type="ECO:0000256" key="1">
    <source>
        <dbReference type="ARBA" id="ARBA00023015"/>
    </source>
</evidence>
<evidence type="ECO:0000313" key="5">
    <source>
        <dbReference type="EMBL" id="MEL1251107.1"/>
    </source>
</evidence>
<gene>
    <name evidence="5" type="ORF">AAEO60_10515</name>
</gene>
<dbReference type="PRINTS" id="PR00032">
    <property type="entry name" value="HTHARAC"/>
</dbReference>
<proteinExistence type="predicted"/>
<keyword evidence="2" id="KW-0238">DNA-binding</keyword>
<dbReference type="InterPro" id="IPR020449">
    <property type="entry name" value="Tscrpt_reg_AraC-type_HTH"/>
</dbReference>